<dbReference type="Gene3D" id="3.40.50.620">
    <property type="entry name" value="HUPs"/>
    <property type="match status" value="2"/>
</dbReference>
<evidence type="ECO:0000256" key="3">
    <source>
        <dbReference type="ARBA" id="ARBA00022840"/>
    </source>
</evidence>
<evidence type="ECO:0000256" key="2">
    <source>
        <dbReference type="ARBA" id="ARBA00022741"/>
    </source>
</evidence>
<dbReference type="PANTHER" id="PTHR46268:SF27">
    <property type="entry name" value="UNIVERSAL STRESS PROTEIN RV2623"/>
    <property type="match status" value="1"/>
</dbReference>
<keyword evidence="3" id="KW-0067">ATP-binding</keyword>
<dbReference type="Proteomes" id="UP000238362">
    <property type="component" value="Unassembled WGS sequence"/>
</dbReference>
<proteinExistence type="inferred from homology"/>
<dbReference type="SUPFAM" id="SSF52402">
    <property type="entry name" value="Adenine nucleotide alpha hydrolases-like"/>
    <property type="match status" value="2"/>
</dbReference>
<name>A0A2T0LPP5_9PSEU</name>
<dbReference type="InterPro" id="IPR014729">
    <property type="entry name" value="Rossmann-like_a/b/a_fold"/>
</dbReference>
<dbReference type="GO" id="GO:0005524">
    <property type="term" value="F:ATP binding"/>
    <property type="evidence" value="ECO:0007669"/>
    <property type="project" value="UniProtKB-KW"/>
</dbReference>
<keyword evidence="2" id="KW-0547">Nucleotide-binding</keyword>
<evidence type="ECO:0000313" key="6">
    <source>
        <dbReference type="Proteomes" id="UP000238362"/>
    </source>
</evidence>
<evidence type="ECO:0000259" key="4">
    <source>
        <dbReference type="Pfam" id="PF00582"/>
    </source>
</evidence>
<comment type="caution">
    <text evidence="5">The sequence shown here is derived from an EMBL/GenBank/DDBJ whole genome shotgun (WGS) entry which is preliminary data.</text>
</comment>
<dbReference type="OrthoDB" id="3404132at2"/>
<dbReference type="InterPro" id="IPR006015">
    <property type="entry name" value="Universal_stress_UspA"/>
</dbReference>
<feature type="domain" description="UspA" evidence="4">
    <location>
        <begin position="153"/>
        <end position="290"/>
    </location>
</feature>
<dbReference type="InterPro" id="IPR006016">
    <property type="entry name" value="UspA"/>
</dbReference>
<dbReference type="AlphaFoldDB" id="A0A2T0LPP5"/>
<protein>
    <submittedName>
        <fullName evidence="5">Nucleotide-binding universal stress UspA family protein</fullName>
    </submittedName>
</protein>
<comment type="similarity">
    <text evidence="1">Belongs to the universal stress protein A family.</text>
</comment>
<evidence type="ECO:0000313" key="5">
    <source>
        <dbReference type="EMBL" id="PRX45205.1"/>
    </source>
</evidence>
<feature type="domain" description="UspA" evidence="4">
    <location>
        <begin position="2"/>
        <end position="140"/>
    </location>
</feature>
<reference evidence="5 6" key="1">
    <citation type="submission" date="2018-03" db="EMBL/GenBank/DDBJ databases">
        <title>Genomic Encyclopedia of Type Strains, Phase III (KMG-III): the genomes of soil and plant-associated and newly described type strains.</title>
        <authorList>
            <person name="Whitman W."/>
        </authorList>
    </citation>
    <scope>NUCLEOTIDE SEQUENCE [LARGE SCALE GENOMIC DNA]</scope>
    <source>
        <strain evidence="5 6">CGMCC 4.7125</strain>
    </source>
</reference>
<dbReference type="Pfam" id="PF00582">
    <property type="entry name" value="Usp"/>
    <property type="match status" value="2"/>
</dbReference>
<sequence>MGTIVAGVDGSASGVHAAAWAAAEAGRRNEVLRLVHAYVVPTRGYPGFLVSVQELREGLRTQGRDWLREAKEAAERAEPRARVETELVEAEAVPALLHESREAHLIVLGSRGLGGFTGMLVGSVAVALAAHGHCPVAVVRAQRLDDPPPQDGPVVVGVDGSEASSAAVELAYEEASLRGAPLIAVHTWSDAAFDTTLQAYPLAADPARVDEEERLTLAEQLAGWQEKYPDVPVERVVTRGRPVRTLLDYAERAQLVVVGSRGRGGFTGMLLGSTSRALVTHAACPVLVVRPETLGVTEDTTHARP</sequence>
<organism evidence="5 6">
    <name type="scientific">Prauserella shujinwangii</name>
    <dbReference type="NCBI Taxonomy" id="1453103"/>
    <lineage>
        <taxon>Bacteria</taxon>
        <taxon>Bacillati</taxon>
        <taxon>Actinomycetota</taxon>
        <taxon>Actinomycetes</taxon>
        <taxon>Pseudonocardiales</taxon>
        <taxon>Pseudonocardiaceae</taxon>
        <taxon>Prauserella</taxon>
    </lineage>
</organism>
<dbReference type="PANTHER" id="PTHR46268">
    <property type="entry name" value="STRESS RESPONSE PROTEIN NHAX"/>
    <property type="match status" value="1"/>
</dbReference>
<dbReference type="PRINTS" id="PR01438">
    <property type="entry name" value="UNVRSLSTRESS"/>
</dbReference>
<accession>A0A2T0LPP5</accession>
<gene>
    <name evidence="5" type="ORF">B0I33_110305</name>
</gene>
<keyword evidence="6" id="KW-1185">Reference proteome</keyword>
<dbReference type="EMBL" id="PVNH01000010">
    <property type="protein sequence ID" value="PRX45205.1"/>
    <property type="molecule type" value="Genomic_DNA"/>
</dbReference>
<dbReference type="RefSeq" id="WP_106181128.1">
    <property type="nucleotide sequence ID" value="NZ_PVNH01000010.1"/>
</dbReference>
<evidence type="ECO:0000256" key="1">
    <source>
        <dbReference type="ARBA" id="ARBA00008791"/>
    </source>
</evidence>